<keyword evidence="3" id="KW-1185">Reference proteome</keyword>
<reference evidence="2 3" key="1">
    <citation type="submission" date="2018-10" db="EMBL/GenBank/DDBJ databases">
        <title>Genomic Encyclopedia of Archaeal and Bacterial Type Strains, Phase II (KMG-II): from individual species to whole genera.</title>
        <authorList>
            <person name="Goeker M."/>
        </authorList>
    </citation>
    <scope>NUCLEOTIDE SEQUENCE [LARGE SCALE GENOMIC DNA]</scope>
    <source>
        <strain evidence="2 3">DSM 14954</strain>
    </source>
</reference>
<feature type="transmembrane region" description="Helical" evidence="1">
    <location>
        <begin position="213"/>
        <end position="233"/>
    </location>
</feature>
<feature type="transmembrane region" description="Helical" evidence="1">
    <location>
        <begin position="101"/>
        <end position="121"/>
    </location>
</feature>
<dbReference type="OrthoDB" id="5108058at2"/>
<keyword evidence="1" id="KW-1133">Transmembrane helix</keyword>
<dbReference type="Proteomes" id="UP000278962">
    <property type="component" value="Unassembled WGS sequence"/>
</dbReference>
<evidence type="ECO:0000256" key="1">
    <source>
        <dbReference type="SAM" id="Phobius"/>
    </source>
</evidence>
<feature type="transmembrane region" description="Helical" evidence="1">
    <location>
        <begin position="182"/>
        <end position="207"/>
    </location>
</feature>
<evidence type="ECO:0008006" key="4">
    <source>
        <dbReference type="Google" id="ProtNLM"/>
    </source>
</evidence>
<dbReference type="AlphaFoldDB" id="A0A660LG64"/>
<feature type="transmembrane region" description="Helical" evidence="1">
    <location>
        <begin position="327"/>
        <end position="345"/>
    </location>
</feature>
<comment type="caution">
    <text evidence="2">The sequence shown here is derived from an EMBL/GenBank/DDBJ whole genome shotgun (WGS) entry which is preliminary data.</text>
</comment>
<protein>
    <recommendedName>
        <fullName evidence="4">Dolichyl-phosphate-mannose-protein mannosyltransferase</fullName>
    </recommendedName>
</protein>
<dbReference type="RefSeq" id="WP_121250672.1">
    <property type="nucleotide sequence ID" value="NZ_RBIL01000001.1"/>
</dbReference>
<organism evidence="2 3">
    <name type="scientific">Solirubrobacter pauli</name>
    <dbReference type="NCBI Taxonomy" id="166793"/>
    <lineage>
        <taxon>Bacteria</taxon>
        <taxon>Bacillati</taxon>
        <taxon>Actinomycetota</taxon>
        <taxon>Thermoleophilia</taxon>
        <taxon>Solirubrobacterales</taxon>
        <taxon>Solirubrobacteraceae</taxon>
        <taxon>Solirubrobacter</taxon>
    </lineage>
</organism>
<feature type="transmembrane region" description="Helical" evidence="1">
    <location>
        <begin position="31"/>
        <end position="54"/>
    </location>
</feature>
<evidence type="ECO:0000313" key="3">
    <source>
        <dbReference type="Proteomes" id="UP000278962"/>
    </source>
</evidence>
<accession>A0A660LG64</accession>
<sequence length="550" mass="58257">MSTPSASRTHALNRVRLKAERLWLHPRAPSVVLALLALLAFVVILRAGRGLFFFGDEWAFLLHRRGISLETFLAPHNQHPSVGPVASYKLLLAVFGMDSYLPYRIVVALLHLLCGVFVYFYARRRVGARLALIPAAIMFFLGAAWEDVMWGFQVGFIGAVTFGVAALLALDGGRRRDWLTCLALVVSCTSAGIGLPFLLVVAIVILTQPRPLPRLWVVVVPALAFAISVIGYGGDAQSTYASPSAAMRWGLEMAAAGFGAVCGAVGVNWGRSLLVLAVVGLVLGLRRGRVVLDARLAALLLGAVAYWLLIGSGRAEIPGLPPDTSRYTYESAVFLLLIGVTVLAGTRVTRAMGWVLAAATVVACVSAAGLFQSGPAVPRLNAAGLLPKLTAADAALGQTVNGDLQIDRDYSPDIDIRSYLSAVEKFGPAGPSLDDLRRDNQGAKATFDIYYLAITGIGPKPAPAGTPTGGQCAETTAGQDATLEPGRRYLLTSRAAAGVQLRRLATDVRADEAPTPLAANAPAILELPKDALREPWTLRVSGAPVRICAV</sequence>
<name>A0A660LG64_9ACTN</name>
<keyword evidence="1" id="KW-0812">Transmembrane</keyword>
<feature type="transmembrane region" description="Helical" evidence="1">
    <location>
        <begin position="351"/>
        <end position="371"/>
    </location>
</feature>
<feature type="transmembrane region" description="Helical" evidence="1">
    <location>
        <begin position="128"/>
        <end position="145"/>
    </location>
</feature>
<dbReference type="EMBL" id="RBIL01000001">
    <property type="protein sequence ID" value="RKQ92900.1"/>
    <property type="molecule type" value="Genomic_DNA"/>
</dbReference>
<keyword evidence="1" id="KW-0472">Membrane</keyword>
<evidence type="ECO:0000313" key="2">
    <source>
        <dbReference type="EMBL" id="RKQ92900.1"/>
    </source>
</evidence>
<gene>
    <name evidence="2" type="ORF">C8N24_2756</name>
</gene>
<proteinExistence type="predicted"/>
<feature type="transmembrane region" description="Helical" evidence="1">
    <location>
        <begin position="151"/>
        <end position="170"/>
    </location>
</feature>
<feature type="transmembrane region" description="Helical" evidence="1">
    <location>
        <begin position="296"/>
        <end position="315"/>
    </location>
</feature>